<keyword evidence="2" id="KW-0496">Mitochondrion</keyword>
<accession>A0A3S6PWX8</accession>
<feature type="transmembrane region" description="Helical" evidence="1">
    <location>
        <begin position="28"/>
        <end position="49"/>
    </location>
</feature>
<feature type="transmembrane region" description="Helical" evidence="1">
    <location>
        <begin position="55"/>
        <end position="78"/>
    </location>
</feature>
<keyword evidence="1" id="KW-1133">Transmembrane helix</keyword>
<dbReference type="EMBL" id="KY649286">
    <property type="protein sequence ID" value="ATR85799.1"/>
    <property type="molecule type" value="Genomic_DNA"/>
</dbReference>
<geneLocation type="mitochondrion" evidence="2"/>
<feature type="transmembrane region" description="Helical" evidence="1">
    <location>
        <begin position="134"/>
        <end position="158"/>
    </location>
</feature>
<sequence>MVLVLILSFSFFIVSMLFTLIQPLSLGFVILLLSFFMSVMISFFVYSWYGFVLFLVYVGGLLVMFMYIISLIPNLIFLSKGLVGYFLVSTSIFMLTMSLFIYNYLDFYCLSEDMLGVKSLSMGMSSMLMGYYNFFLYIFMGLVLLLVLISVIKICYYCDGPLRVFKYKYA</sequence>
<feature type="transmembrane region" description="Helical" evidence="1">
    <location>
        <begin position="6"/>
        <end position="21"/>
    </location>
</feature>
<evidence type="ECO:0000313" key="2">
    <source>
        <dbReference type="EMBL" id="ATR85799.1"/>
    </source>
</evidence>
<gene>
    <name evidence="2" type="primary">nad6</name>
</gene>
<proteinExistence type="predicted"/>
<evidence type="ECO:0000256" key="1">
    <source>
        <dbReference type="SAM" id="Phobius"/>
    </source>
</evidence>
<keyword evidence="1" id="KW-0472">Membrane</keyword>
<name>A0A3S6PWX8_9MOLL</name>
<feature type="transmembrane region" description="Helical" evidence="1">
    <location>
        <begin position="85"/>
        <end position="105"/>
    </location>
</feature>
<dbReference type="AlphaFoldDB" id="A0A3S6PWX8"/>
<keyword evidence="1" id="KW-0812">Transmembrane</keyword>
<protein>
    <submittedName>
        <fullName evidence="2">NADH dehydrogenase subunit 6</fullName>
    </submittedName>
</protein>
<reference evidence="2" key="1">
    <citation type="submission" date="2017-02" db="EMBL/GenBank/DDBJ databases">
        <title>Tremoctopus violaceus complete mitogenome.</title>
        <authorList>
            <person name="Shen K.-N."/>
        </authorList>
    </citation>
    <scope>NUCLEOTIDE SEQUENCE</scope>
</reference>
<organism evidence="2">
    <name type="scientific">Tremoctopus violaceus</name>
    <dbReference type="NCBI Taxonomy" id="102883"/>
    <lineage>
        <taxon>Eukaryota</taxon>
        <taxon>Metazoa</taxon>
        <taxon>Spiralia</taxon>
        <taxon>Lophotrochozoa</taxon>
        <taxon>Mollusca</taxon>
        <taxon>Cephalopoda</taxon>
        <taxon>Coleoidea</taxon>
        <taxon>Octopodiformes</taxon>
        <taxon>Octopoda</taxon>
        <taxon>Incirrata</taxon>
        <taxon>Tremoctopodidae</taxon>
        <taxon>Tremoctopus</taxon>
    </lineage>
</organism>